<sequence>MYGSFGPNKDTWIDRIMIDEKYQGRGFGRAAMIKLIDIVSKKYEVNVVYLSIIENNHVARKLYESIGFQYINENDENGEPIFQYVIS</sequence>
<name>A0A645GFM2_9ZZZZ</name>
<dbReference type="CDD" id="cd04301">
    <property type="entry name" value="NAT_SF"/>
    <property type="match status" value="1"/>
</dbReference>
<dbReference type="InterPro" id="IPR000182">
    <property type="entry name" value="GNAT_dom"/>
</dbReference>
<feature type="domain" description="N-acetyltransferase" evidence="1">
    <location>
        <begin position="1"/>
        <end position="87"/>
    </location>
</feature>
<evidence type="ECO:0000259" key="1">
    <source>
        <dbReference type="PROSITE" id="PS51186"/>
    </source>
</evidence>
<dbReference type="Pfam" id="PF00583">
    <property type="entry name" value="Acetyltransf_1"/>
    <property type="match status" value="1"/>
</dbReference>
<keyword evidence="2" id="KW-0808">Transferase</keyword>
<dbReference type="GO" id="GO:0004145">
    <property type="term" value="F:diamine N-acetyltransferase activity"/>
    <property type="evidence" value="ECO:0007669"/>
    <property type="project" value="UniProtKB-EC"/>
</dbReference>
<reference evidence="2" key="1">
    <citation type="submission" date="2019-08" db="EMBL/GenBank/DDBJ databases">
        <authorList>
            <person name="Kucharzyk K."/>
            <person name="Murdoch R.W."/>
            <person name="Higgins S."/>
            <person name="Loffler F."/>
        </authorList>
    </citation>
    <scope>NUCLEOTIDE SEQUENCE</scope>
</reference>
<dbReference type="Gene3D" id="3.40.630.30">
    <property type="match status" value="1"/>
</dbReference>
<dbReference type="EC" id="2.3.1.57" evidence="2"/>
<proteinExistence type="predicted"/>
<dbReference type="PROSITE" id="PS51186">
    <property type="entry name" value="GNAT"/>
    <property type="match status" value="1"/>
</dbReference>
<gene>
    <name evidence="2" type="primary">bltD_6</name>
    <name evidence="2" type="ORF">SDC9_172237</name>
</gene>
<keyword evidence="2" id="KW-0012">Acyltransferase</keyword>
<dbReference type="SUPFAM" id="SSF55729">
    <property type="entry name" value="Acyl-CoA N-acyltransferases (Nat)"/>
    <property type="match status" value="1"/>
</dbReference>
<dbReference type="EMBL" id="VSSQ01073813">
    <property type="protein sequence ID" value="MPN24832.1"/>
    <property type="molecule type" value="Genomic_DNA"/>
</dbReference>
<protein>
    <submittedName>
        <fullName evidence="2">Spermine/spermidine acetyltransferase</fullName>
        <ecNumber evidence="2">2.3.1.57</ecNumber>
    </submittedName>
</protein>
<organism evidence="2">
    <name type="scientific">bioreactor metagenome</name>
    <dbReference type="NCBI Taxonomy" id="1076179"/>
    <lineage>
        <taxon>unclassified sequences</taxon>
        <taxon>metagenomes</taxon>
        <taxon>ecological metagenomes</taxon>
    </lineage>
</organism>
<accession>A0A645GFM2</accession>
<evidence type="ECO:0000313" key="2">
    <source>
        <dbReference type="EMBL" id="MPN24832.1"/>
    </source>
</evidence>
<dbReference type="InterPro" id="IPR016181">
    <property type="entry name" value="Acyl_CoA_acyltransferase"/>
</dbReference>
<dbReference type="AlphaFoldDB" id="A0A645GFM2"/>
<comment type="caution">
    <text evidence="2">The sequence shown here is derived from an EMBL/GenBank/DDBJ whole genome shotgun (WGS) entry which is preliminary data.</text>
</comment>